<proteinExistence type="predicted"/>
<sequence length="115" mass="13176">MKPKDVWSKCKLLREFNKILCFIYTSQFPLRSVCNPGFCDHVADRYKNTPRQNVAPDTAGKGNNRSDHEQKYKTNNKACFKEIQLGDKGRSAVFPVWIICLTGTAKIQKLLNILL</sequence>
<gene>
    <name evidence="2" type="ORF">AMECASPLE_035465</name>
</gene>
<feature type="region of interest" description="Disordered" evidence="1">
    <location>
        <begin position="50"/>
        <end position="73"/>
    </location>
</feature>
<reference evidence="2 3" key="1">
    <citation type="submission" date="2021-06" db="EMBL/GenBank/DDBJ databases">
        <authorList>
            <person name="Palmer J.M."/>
        </authorList>
    </citation>
    <scope>NUCLEOTIDE SEQUENCE [LARGE SCALE GENOMIC DNA]</scope>
    <source>
        <strain evidence="2 3">AS_MEX2019</strain>
        <tissue evidence="2">Muscle</tissue>
    </source>
</reference>
<evidence type="ECO:0000313" key="3">
    <source>
        <dbReference type="Proteomes" id="UP001469553"/>
    </source>
</evidence>
<keyword evidence="3" id="KW-1185">Reference proteome</keyword>
<accession>A0ABV0ZGG4</accession>
<name>A0ABV0ZGG4_9TELE</name>
<dbReference type="EMBL" id="JAHRIP010061708">
    <property type="protein sequence ID" value="MEQ2305215.1"/>
    <property type="molecule type" value="Genomic_DNA"/>
</dbReference>
<evidence type="ECO:0000313" key="2">
    <source>
        <dbReference type="EMBL" id="MEQ2305215.1"/>
    </source>
</evidence>
<dbReference type="Proteomes" id="UP001469553">
    <property type="component" value="Unassembled WGS sequence"/>
</dbReference>
<protein>
    <submittedName>
        <fullName evidence="2">Uncharacterized protein</fullName>
    </submittedName>
</protein>
<organism evidence="2 3">
    <name type="scientific">Ameca splendens</name>
    <dbReference type="NCBI Taxonomy" id="208324"/>
    <lineage>
        <taxon>Eukaryota</taxon>
        <taxon>Metazoa</taxon>
        <taxon>Chordata</taxon>
        <taxon>Craniata</taxon>
        <taxon>Vertebrata</taxon>
        <taxon>Euteleostomi</taxon>
        <taxon>Actinopterygii</taxon>
        <taxon>Neopterygii</taxon>
        <taxon>Teleostei</taxon>
        <taxon>Neoteleostei</taxon>
        <taxon>Acanthomorphata</taxon>
        <taxon>Ovalentaria</taxon>
        <taxon>Atherinomorphae</taxon>
        <taxon>Cyprinodontiformes</taxon>
        <taxon>Goodeidae</taxon>
        <taxon>Ameca</taxon>
    </lineage>
</organism>
<evidence type="ECO:0000256" key="1">
    <source>
        <dbReference type="SAM" id="MobiDB-lite"/>
    </source>
</evidence>
<comment type="caution">
    <text evidence="2">The sequence shown here is derived from an EMBL/GenBank/DDBJ whole genome shotgun (WGS) entry which is preliminary data.</text>
</comment>